<protein>
    <submittedName>
        <fullName evidence="2">Uncharacterized protein</fullName>
    </submittedName>
</protein>
<evidence type="ECO:0000313" key="3">
    <source>
        <dbReference type="Proteomes" id="UP000320762"/>
    </source>
</evidence>
<gene>
    <name evidence="2" type="ORF">BD626DRAFT_239642</name>
</gene>
<feature type="region of interest" description="Disordered" evidence="1">
    <location>
        <begin position="1"/>
        <end position="24"/>
    </location>
</feature>
<name>A0A550CJU7_9AGAR</name>
<dbReference type="Proteomes" id="UP000320762">
    <property type="component" value="Unassembled WGS sequence"/>
</dbReference>
<organism evidence="2 3">
    <name type="scientific">Schizophyllum amplum</name>
    <dbReference type="NCBI Taxonomy" id="97359"/>
    <lineage>
        <taxon>Eukaryota</taxon>
        <taxon>Fungi</taxon>
        <taxon>Dikarya</taxon>
        <taxon>Basidiomycota</taxon>
        <taxon>Agaricomycotina</taxon>
        <taxon>Agaricomycetes</taxon>
        <taxon>Agaricomycetidae</taxon>
        <taxon>Agaricales</taxon>
        <taxon>Schizophyllaceae</taxon>
        <taxon>Schizophyllum</taxon>
    </lineage>
</organism>
<dbReference type="EMBL" id="VDMD01000006">
    <property type="protein sequence ID" value="TRM65044.1"/>
    <property type="molecule type" value="Genomic_DNA"/>
</dbReference>
<keyword evidence="3" id="KW-1185">Reference proteome</keyword>
<comment type="caution">
    <text evidence="2">The sequence shown here is derived from an EMBL/GenBank/DDBJ whole genome shotgun (WGS) entry which is preliminary data.</text>
</comment>
<proteinExistence type="predicted"/>
<dbReference type="AlphaFoldDB" id="A0A550CJU7"/>
<accession>A0A550CJU7</accession>
<sequence>MSAAMKTGFESRSNPTGHGLHPLPDGQISARVPTLLVLCQCLYSPAKKSACSMYTASPTGSFYRPLEQGARFRHPRNVITAFEYDPEQATLQKGRGDLSCCYVFLSRRFSMNGADLGRGASALPQHGVVISPAKHSGRPTGGMNSCQDHPTVTCSV</sequence>
<evidence type="ECO:0000256" key="1">
    <source>
        <dbReference type="SAM" id="MobiDB-lite"/>
    </source>
</evidence>
<reference evidence="2 3" key="1">
    <citation type="journal article" date="2019" name="New Phytol.">
        <title>Comparative genomics reveals unique wood-decay strategies and fruiting body development in the Schizophyllaceae.</title>
        <authorList>
            <person name="Almasi E."/>
            <person name="Sahu N."/>
            <person name="Krizsan K."/>
            <person name="Balint B."/>
            <person name="Kovacs G.M."/>
            <person name="Kiss B."/>
            <person name="Cseklye J."/>
            <person name="Drula E."/>
            <person name="Henrissat B."/>
            <person name="Nagy I."/>
            <person name="Chovatia M."/>
            <person name="Adam C."/>
            <person name="LaButti K."/>
            <person name="Lipzen A."/>
            <person name="Riley R."/>
            <person name="Grigoriev I.V."/>
            <person name="Nagy L.G."/>
        </authorList>
    </citation>
    <scope>NUCLEOTIDE SEQUENCE [LARGE SCALE GENOMIC DNA]</scope>
    <source>
        <strain evidence="2 3">NL-1724</strain>
    </source>
</reference>
<evidence type="ECO:0000313" key="2">
    <source>
        <dbReference type="EMBL" id="TRM65044.1"/>
    </source>
</evidence>